<feature type="region of interest" description="Disordered" evidence="1">
    <location>
        <begin position="88"/>
        <end position="138"/>
    </location>
</feature>
<organism evidence="2 3">
    <name type="scientific">Papaver somniferum</name>
    <name type="common">Opium poppy</name>
    <dbReference type="NCBI Taxonomy" id="3469"/>
    <lineage>
        <taxon>Eukaryota</taxon>
        <taxon>Viridiplantae</taxon>
        <taxon>Streptophyta</taxon>
        <taxon>Embryophyta</taxon>
        <taxon>Tracheophyta</taxon>
        <taxon>Spermatophyta</taxon>
        <taxon>Magnoliopsida</taxon>
        <taxon>Ranunculales</taxon>
        <taxon>Papaveraceae</taxon>
        <taxon>Papaveroideae</taxon>
        <taxon>Papaver</taxon>
    </lineage>
</organism>
<gene>
    <name evidence="2" type="ORF">C5167_023946</name>
</gene>
<dbReference type="Proteomes" id="UP000316621">
    <property type="component" value="Chromosome 5"/>
</dbReference>
<keyword evidence="3" id="KW-1185">Reference proteome</keyword>
<evidence type="ECO:0000256" key="1">
    <source>
        <dbReference type="SAM" id="MobiDB-lite"/>
    </source>
</evidence>
<dbReference type="EMBL" id="CM010719">
    <property type="protein sequence ID" value="RZC62199.1"/>
    <property type="molecule type" value="Genomic_DNA"/>
</dbReference>
<feature type="compositionally biased region" description="Basic and acidic residues" evidence="1">
    <location>
        <begin position="88"/>
        <end position="97"/>
    </location>
</feature>
<evidence type="ECO:0000313" key="3">
    <source>
        <dbReference type="Proteomes" id="UP000316621"/>
    </source>
</evidence>
<feature type="compositionally biased region" description="Basic and acidic residues" evidence="1">
    <location>
        <begin position="1"/>
        <end position="10"/>
    </location>
</feature>
<accession>A0A4Y7JR23</accession>
<feature type="compositionally biased region" description="Polar residues" evidence="1">
    <location>
        <begin position="124"/>
        <end position="138"/>
    </location>
</feature>
<dbReference type="AlphaFoldDB" id="A0A4Y7JR23"/>
<proteinExistence type="predicted"/>
<dbReference type="Gramene" id="RZC62199">
    <property type="protein sequence ID" value="RZC62199"/>
    <property type="gene ID" value="C5167_023946"/>
</dbReference>
<feature type="region of interest" description="Disordered" evidence="1">
    <location>
        <begin position="1"/>
        <end position="21"/>
    </location>
</feature>
<protein>
    <submittedName>
        <fullName evidence="2">Uncharacterized protein</fullName>
    </submittedName>
</protein>
<name>A0A4Y7JR23_PAPSO</name>
<evidence type="ECO:0000313" key="2">
    <source>
        <dbReference type="EMBL" id="RZC62199.1"/>
    </source>
</evidence>
<sequence length="138" mass="15711">MEHQDNKDEVGNDVPPAPQIPTIDWNVQVSDKHGNPVNVLLEPPNPPPFHFDASWGTREQWKELAEEWCAYHIVYNKFHFERDRQRQLALGQHREDGSTSNQPHEPSYYNPGEDSPSQVACKRQATSQDGADAPTTNP</sequence>
<reference evidence="2 3" key="1">
    <citation type="journal article" date="2018" name="Science">
        <title>The opium poppy genome and morphinan production.</title>
        <authorList>
            <person name="Guo L."/>
            <person name="Winzer T."/>
            <person name="Yang X."/>
            <person name="Li Y."/>
            <person name="Ning Z."/>
            <person name="He Z."/>
            <person name="Teodor R."/>
            <person name="Lu Y."/>
            <person name="Bowser T.A."/>
            <person name="Graham I.A."/>
            <person name="Ye K."/>
        </authorList>
    </citation>
    <scope>NUCLEOTIDE SEQUENCE [LARGE SCALE GENOMIC DNA]</scope>
    <source>
        <strain evidence="3">cv. HN1</strain>
        <tissue evidence="2">Leaves</tissue>
    </source>
</reference>